<accession>A0A5B2VVD3</accession>
<gene>
    <name evidence="1" type="ORF">F0L74_08840</name>
</gene>
<evidence type="ECO:0000313" key="2">
    <source>
        <dbReference type="Proteomes" id="UP000324611"/>
    </source>
</evidence>
<dbReference type="Proteomes" id="UP000324611">
    <property type="component" value="Unassembled WGS sequence"/>
</dbReference>
<dbReference type="EMBL" id="VUOC01000002">
    <property type="protein sequence ID" value="KAA2242630.1"/>
    <property type="molecule type" value="Genomic_DNA"/>
</dbReference>
<organism evidence="1 2">
    <name type="scientific">Chitinophaga agrisoli</name>
    <dbReference type="NCBI Taxonomy" id="2607653"/>
    <lineage>
        <taxon>Bacteria</taxon>
        <taxon>Pseudomonadati</taxon>
        <taxon>Bacteroidota</taxon>
        <taxon>Chitinophagia</taxon>
        <taxon>Chitinophagales</taxon>
        <taxon>Chitinophagaceae</taxon>
        <taxon>Chitinophaga</taxon>
    </lineage>
</organism>
<dbReference type="AlphaFoldDB" id="A0A5B2VVD3"/>
<evidence type="ECO:0000313" key="1">
    <source>
        <dbReference type="EMBL" id="KAA2242630.1"/>
    </source>
</evidence>
<dbReference type="GO" id="GO:0003700">
    <property type="term" value="F:DNA-binding transcription factor activity"/>
    <property type="evidence" value="ECO:0007669"/>
    <property type="project" value="InterPro"/>
</dbReference>
<sequence length="126" mass="14739">MHINDQEDQHLVNQVCEGVLPALQQLIQRYQHFVFDLALSRSGNPQQAYEWARQVFVKMIAVIATYDRQLTFRTWLQVLALQHFDQLPPQDATEAAATAPIHIDIANDLFRCLRFDPLIQQFHHFN</sequence>
<dbReference type="GO" id="GO:0006352">
    <property type="term" value="P:DNA-templated transcription initiation"/>
    <property type="evidence" value="ECO:0007669"/>
    <property type="project" value="InterPro"/>
</dbReference>
<dbReference type="InterPro" id="IPR013325">
    <property type="entry name" value="RNA_pol_sigma_r2"/>
</dbReference>
<dbReference type="Gene3D" id="1.10.1740.10">
    <property type="match status" value="1"/>
</dbReference>
<comment type="caution">
    <text evidence="1">The sequence shown here is derived from an EMBL/GenBank/DDBJ whole genome shotgun (WGS) entry which is preliminary data.</text>
</comment>
<name>A0A5B2VVD3_9BACT</name>
<keyword evidence="2" id="KW-1185">Reference proteome</keyword>
<reference evidence="1 2" key="1">
    <citation type="submission" date="2019-09" db="EMBL/GenBank/DDBJ databases">
        <title>Chitinophaga ginsengihumi sp. nov., isolated from soil of ginseng rhizosphere.</title>
        <authorList>
            <person name="Lee J."/>
        </authorList>
    </citation>
    <scope>NUCLEOTIDE SEQUENCE [LARGE SCALE GENOMIC DNA]</scope>
    <source>
        <strain evidence="1 2">BN140078</strain>
    </source>
</reference>
<proteinExistence type="predicted"/>
<reference evidence="1 2" key="2">
    <citation type="submission" date="2019-09" db="EMBL/GenBank/DDBJ databases">
        <authorList>
            <person name="Jin C."/>
        </authorList>
    </citation>
    <scope>NUCLEOTIDE SEQUENCE [LARGE SCALE GENOMIC DNA]</scope>
    <source>
        <strain evidence="1 2">BN140078</strain>
    </source>
</reference>
<protein>
    <submittedName>
        <fullName evidence="1">Sigma-70 family RNA polymerase sigma factor</fullName>
    </submittedName>
</protein>
<dbReference type="SUPFAM" id="SSF88946">
    <property type="entry name" value="Sigma2 domain of RNA polymerase sigma factors"/>
    <property type="match status" value="1"/>
</dbReference>
<dbReference type="RefSeq" id="WP_149837502.1">
    <property type="nucleotide sequence ID" value="NZ_VUOC01000002.1"/>
</dbReference>